<feature type="domain" description="Carbamoyltransferase C-terminal" evidence="3">
    <location>
        <begin position="389"/>
        <end position="556"/>
    </location>
</feature>
<dbReference type="AlphaFoldDB" id="K2H331"/>
<organism evidence="4">
    <name type="scientific">uncultured bacterium</name>
    <name type="common">gcode 4</name>
    <dbReference type="NCBI Taxonomy" id="1234023"/>
    <lineage>
        <taxon>Bacteria</taxon>
        <taxon>environmental samples</taxon>
    </lineage>
</organism>
<dbReference type="GO" id="GO:0016740">
    <property type="term" value="F:transferase activity"/>
    <property type="evidence" value="ECO:0007669"/>
    <property type="project" value="UniProtKB-KW"/>
</dbReference>
<evidence type="ECO:0000313" key="4">
    <source>
        <dbReference type="EMBL" id="EKE30255.1"/>
    </source>
</evidence>
<protein>
    <submittedName>
        <fullName evidence="4">Carbamoyltransferase</fullName>
    </submittedName>
</protein>
<comment type="similarity">
    <text evidence="1">Belongs to the NodU/CmcH family.</text>
</comment>
<dbReference type="InterPro" id="IPR031730">
    <property type="entry name" value="Carbam_trans_C"/>
</dbReference>
<evidence type="ECO:0000259" key="2">
    <source>
        <dbReference type="Pfam" id="PF02543"/>
    </source>
</evidence>
<comment type="caution">
    <text evidence="4">The sequence shown here is derived from an EMBL/GenBank/DDBJ whole genome shotgun (WGS) entry which is preliminary data.</text>
</comment>
<dbReference type="PANTHER" id="PTHR34847:SF1">
    <property type="entry name" value="NODULATION PROTEIN U"/>
    <property type="match status" value="1"/>
</dbReference>
<accession>K2H331</accession>
<evidence type="ECO:0000256" key="1">
    <source>
        <dbReference type="ARBA" id="ARBA00006129"/>
    </source>
</evidence>
<reference evidence="4" key="1">
    <citation type="journal article" date="2012" name="Science">
        <title>Fermentation, hydrogen, and sulfur metabolism in multiple uncultivated bacterial phyla.</title>
        <authorList>
            <person name="Wrighton K.C."/>
            <person name="Thomas B.C."/>
            <person name="Sharon I."/>
            <person name="Miller C.S."/>
            <person name="Castelle C.J."/>
            <person name="VerBerkmoes N.C."/>
            <person name="Wilkins M.J."/>
            <person name="Hettich R.L."/>
            <person name="Lipton M.S."/>
            <person name="Williams K.H."/>
            <person name="Long P.E."/>
            <person name="Banfield J.F."/>
        </authorList>
    </citation>
    <scope>NUCLEOTIDE SEQUENCE [LARGE SCALE GENOMIC DNA]</scope>
</reference>
<dbReference type="EMBL" id="AMFJ01000016">
    <property type="protein sequence ID" value="EKE30255.1"/>
    <property type="molecule type" value="Genomic_DNA"/>
</dbReference>
<dbReference type="Gene3D" id="3.90.870.20">
    <property type="entry name" value="Carbamoyltransferase, C-terminal domain"/>
    <property type="match status" value="1"/>
</dbReference>
<evidence type="ECO:0000259" key="3">
    <source>
        <dbReference type="Pfam" id="PF16861"/>
    </source>
</evidence>
<dbReference type="PANTHER" id="PTHR34847">
    <property type="entry name" value="NODULATION PROTEIN U"/>
    <property type="match status" value="1"/>
</dbReference>
<sequence length="557" mass="66859">MEKPVYVMWLCYSHDASVALIKDGIPIVSIQKERLSRIKHDWSIVDINLDECINYCLNEAQIKLEDIDLFVENSPSLMYCKDKDNILWYTVERLLDNVGKEKIMQISHHLAHAYWVFWASPFSESTVMIIDWQWNYKEDLTEDISEAKIFPENSESSFIERESFYQFSENWFKVLRKNLWKVHKSFISICWLWHMYEKVSSYAFKSRFDAWKLMGLAPYWKSIEENDFLSFSDSWEILYQNDWTKKYKNPNFDGKQLEENWEEYSNIAHKTQNELEKWILYLAKWIKSNSDSENLCYSWWVSLNCSSNNLIKQDSWFKRIFIAPAASDAWISVWCAFYGYLNVLKKEKAKFEYSDYLWKKYSDAEILKALKKYPRLKAAHESEICKVTANLIAEWNIIWWFQWSSELWPRALWNRSIIWDPRNAEMKDILNLKVKKRESFRPFAPSVLEEYSLEYFDIGNSPFMLYTANVKEDKKTLIPAIVHVDWTSRIQTVSKTQNKKYHELIDEFYKVTWIPMVVNTSFNKDEPIVETPEDAIRCFLWTNIDYLVLWNHLVSKA</sequence>
<dbReference type="Gene3D" id="3.30.420.40">
    <property type="match status" value="2"/>
</dbReference>
<gene>
    <name evidence="4" type="ORF">ACD_2C00016G0006</name>
</gene>
<name>K2H331_9BACT</name>
<dbReference type="InterPro" id="IPR038152">
    <property type="entry name" value="Carbam_trans_C_sf"/>
</dbReference>
<dbReference type="Pfam" id="PF16861">
    <property type="entry name" value="Carbam_trans_C"/>
    <property type="match status" value="1"/>
</dbReference>
<dbReference type="InterPro" id="IPR051338">
    <property type="entry name" value="NodU/CmcH_Carbamoyltrnsfr"/>
</dbReference>
<keyword evidence="4" id="KW-0808">Transferase</keyword>
<dbReference type="Pfam" id="PF02543">
    <property type="entry name" value="Carbam_trans_N"/>
    <property type="match status" value="2"/>
</dbReference>
<proteinExistence type="inferred from homology"/>
<feature type="domain" description="Carbamoyltransferase" evidence="2">
    <location>
        <begin position="12"/>
        <end position="71"/>
    </location>
</feature>
<dbReference type="InterPro" id="IPR003696">
    <property type="entry name" value="Carbtransf_dom"/>
</dbReference>
<feature type="domain" description="Carbamoyltransferase" evidence="2">
    <location>
        <begin position="98"/>
        <end position="329"/>
    </location>
</feature>